<evidence type="ECO:0000313" key="1">
    <source>
        <dbReference type="EMBL" id="GKX65720.1"/>
    </source>
</evidence>
<dbReference type="Proteomes" id="UP001058074">
    <property type="component" value="Unassembled WGS sequence"/>
</dbReference>
<protein>
    <submittedName>
        <fullName evidence="1">UPF0735 ACT domain-containing protein</fullName>
    </submittedName>
</protein>
<proteinExistence type="predicted"/>
<keyword evidence="2" id="KW-1185">Reference proteome</keyword>
<dbReference type="EMBL" id="BROD01000001">
    <property type="protein sequence ID" value="GKX65720.1"/>
    <property type="molecule type" value="Genomic_DNA"/>
</dbReference>
<sequence>MKGNYLIIDKRALPEVYEKVIEVKELLKEGVVTEITEATQKVGISRSAYYKYKDFVFDFSESAIGRKCTFSMVLGHKTGTLSRILNLVAEKGGNIITIDQSIPINGRANVTVTMDISGIEGDTLKVLDYLNSIEGVEKVDLIALE</sequence>
<gene>
    <name evidence="1" type="ORF">rsdtw13_09780</name>
</gene>
<comment type="caution">
    <text evidence="1">The sequence shown here is derived from an EMBL/GenBank/DDBJ whole genome shotgun (WGS) entry which is preliminary data.</text>
</comment>
<organism evidence="1 2">
    <name type="scientific">Inconstantimicrobium mannanitabidum</name>
    <dbReference type="NCBI Taxonomy" id="1604901"/>
    <lineage>
        <taxon>Bacteria</taxon>
        <taxon>Bacillati</taxon>
        <taxon>Bacillota</taxon>
        <taxon>Clostridia</taxon>
        <taxon>Eubacteriales</taxon>
        <taxon>Clostridiaceae</taxon>
        <taxon>Inconstantimicrobium</taxon>
    </lineage>
</organism>
<reference evidence="1" key="1">
    <citation type="journal article" date="2025" name="Int. J. Syst. Evol. Microbiol.">
        <title>Inconstantimicrobium mannanitabidum sp. nov., a novel member of the family Clostridiaceae isolated from anoxic soil under the treatment of reductive soil disinfestation.</title>
        <authorList>
            <person name="Ueki A."/>
            <person name="Tonouchi A."/>
            <person name="Honma S."/>
            <person name="Kaku N."/>
            <person name="Ueki K."/>
        </authorList>
    </citation>
    <scope>NUCLEOTIDE SEQUENCE</scope>
    <source>
        <strain evidence="1">TW13</strain>
    </source>
</reference>
<evidence type="ECO:0000313" key="2">
    <source>
        <dbReference type="Proteomes" id="UP001058074"/>
    </source>
</evidence>
<accession>A0ACB5R9L1</accession>
<name>A0ACB5R9L1_9CLOT</name>